<dbReference type="InterPro" id="IPR006153">
    <property type="entry name" value="Cation/H_exchanger_TM"/>
</dbReference>
<dbReference type="PANTHER" id="PTHR43021">
    <property type="entry name" value="NA(+)/H(+) ANTIPORTER-RELATED"/>
    <property type="match status" value="1"/>
</dbReference>
<dbReference type="AlphaFoldDB" id="A0A2G1VDS1"/>
<feature type="transmembrane region" description="Helical" evidence="7">
    <location>
        <begin position="6"/>
        <end position="23"/>
    </location>
</feature>
<feature type="transmembrane region" description="Helical" evidence="7">
    <location>
        <begin position="273"/>
        <end position="303"/>
    </location>
</feature>
<dbReference type="PANTHER" id="PTHR43021:SF2">
    <property type="entry name" value="CATION_H+ EXCHANGER DOMAIN-CONTAINING PROTEIN"/>
    <property type="match status" value="1"/>
</dbReference>
<evidence type="ECO:0000256" key="4">
    <source>
        <dbReference type="ARBA" id="ARBA00022989"/>
    </source>
</evidence>
<comment type="caution">
    <text evidence="9">The sequence shown here is derived from an EMBL/GenBank/DDBJ whole genome shotgun (WGS) entry which is preliminary data.</text>
</comment>
<dbReference type="Gene3D" id="1.20.1530.20">
    <property type="match status" value="1"/>
</dbReference>
<proteinExistence type="predicted"/>
<feature type="transmembrane region" description="Helical" evidence="7">
    <location>
        <begin position="58"/>
        <end position="76"/>
    </location>
</feature>
<feature type="domain" description="Cation/H+ exchanger transmembrane" evidence="8">
    <location>
        <begin position="15"/>
        <end position="367"/>
    </location>
</feature>
<dbReference type="Pfam" id="PF00999">
    <property type="entry name" value="Na_H_Exchanger"/>
    <property type="match status" value="1"/>
</dbReference>
<feature type="transmembrane region" description="Helical" evidence="7">
    <location>
        <begin position="181"/>
        <end position="204"/>
    </location>
</feature>
<dbReference type="GO" id="GO:0016020">
    <property type="term" value="C:membrane"/>
    <property type="evidence" value="ECO:0007669"/>
    <property type="project" value="UniProtKB-SubCell"/>
</dbReference>
<comment type="subcellular location">
    <subcellularLocation>
        <location evidence="1">Membrane</location>
        <topology evidence="1">Multi-pass membrane protein</topology>
    </subcellularLocation>
</comment>
<evidence type="ECO:0000256" key="3">
    <source>
        <dbReference type="ARBA" id="ARBA00022692"/>
    </source>
</evidence>
<evidence type="ECO:0000256" key="1">
    <source>
        <dbReference type="ARBA" id="ARBA00004141"/>
    </source>
</evidence>
<evidence type="ECO:0000313" key="9">
    <source>
        <dbReference type="EMBL" id="PHQ24884.1"/>
    </source>
</evidence>
<dbReference type="EMBL" id="NTFI01000003">
    <property type="protein sequence ID" value="PHQ24884.1"/>
    <property type="molecule type" value="Genomic_DNA"/>
</dbReference>
<accession>A0A2G1VDS1</accession>
<feature type="transmembrane region" description="Helical" evidence="7">
    <location>
        <begin position="356"/>
        <end position="378"/>
    </location>
</feature>
<dbReference type="GO" id="GO:0015297">
    <property type="term" value="F:antiporter activity"/>
    <property type="evidence" value="ECO:0007669"/>
    <property type="project" value="UniProtKB-KW"/>
</dbReference>
<evidence type="ECO:0000256" key="5">
    <source>
        <dbReference type="ARBA" id="ARBA00023065"/>
    </source>
</evidence>
<dbReference type="GO" id="GO:1902600">
    <property type="term" value="P:proton transmembrane transport"/>
    <property type="evidence" value="ECO:0007669"/>
    <property type="project" value="InterPro"/>
</dbReference>
<evidence type="ECO:0000259" key="8">
    <source>
        <dbReference type="Pfam" id="PF00999"/>
    </source>
</evidence>
<keyword evidence="10" id="KW-1185">Reference proteome</keyword>
<keyword evidence="5" id="KW-0406">Ion transport</keyword>
<dbReference type="InterPro" id="IPR038770">
    <property type="entry name" value="Na+/solute_symporter_sf"/>
</dbReference>
<name>A0A2G1VDS1_9GAMM</name>
<reference evidence="9 10" key="1">
    <citation type="submission" date="2017-09" db="EMBL/GenBank/DDBJ databases">
        <title>The draft genome sequences of Marinobacter guineae M3B.</title>
        <authorList>
            <person name="Cao J."/>
        </authorList>
    </citation>
    <scope>NUCLEOTIDE SEQUENCE [LARGE SCALE GENOMIC DNA]</scope>
    <source>
        <strain evidence="9 10">M3B</strain>
    </source>
</reference>
<evidence type="ECO:0000313" key="10">
    <source>
        <dbReference type="Proteomes" id="UP000229044"/>
    </source>
</evidence>
<dbReference type="Proteomes" id="UP000229044">
    <property type="component" value="Unassembled WGS sequence"/>
</dbReference>
<keyword evidence="2" id="KW-0050">Antiport</keyword>
<evidence type="ECO:0000256" key="2">
    <source>
        <dbReference type="ARBA" id="ARBA00022449"/>
    </source>
</evidence>
<evidence type="ECO:0000256" key="7">
    <source>
        <dbReference type="SAM" id="Phobius"/>
    </source>
</evidence>
<keyword evidence="6 7" id="KW-0472">Membrane</keyword>
<keyword evidence="2" id="KW-0813">Transport</keyword>
<keyword evidence="4 7" id="KW-1133">Transmembrane helix</keyword>
<evidence type="ECO:0000256" key="6">
    <source>
        <dbReference type="ARBA" id="ARBA00023136"/>
    </source>
</evidence>
<dbReference type="OrthoDB" id="9778229at2"/>
<gene>
    <name evidence="9" type="ORF">CLH62_11005</name>
</gene>
<feature type="transmembrane region" description="Helical" evidence="7">
    <location>
        <begin position="88"/>
        <end position="108"/>
    </location>
</feature>
<dbReference type="RefSeq" id="WP_099618200.1">
    <property type="nucleotide sequence ID" value="NZ_KZ319340.1"/>
</dbReference>
<keyword evidence="3 7" id="KW-0812">Transmembrane</keyword>
<feature type="transmembrane region" description="Helical" evidence="7">
    <location>
        <begin position="331"/>
        <end position="350"/>
    </location>
</feature>
<protein>
    <submittedName>
        <fullName evidence="9">Sodium:proton exchanger</fullName>
    </submittedName>
</protein>
<sequence length="397" mass="41773">MSNAVDLLLIGSIMLLALGAHFVGQRLHVPRVTLLILVGALAGPQMLDLVPATTSENFSLVTELTLAMVGFLLGERMSFRDLRQGRQAIIVSLTVTLVTALVIFLAIWLVTENIAASLLLAAIATATDPAATLDVIKESESRGPLTRLVAQVVAIDDAWGAILFSILLVFAELFSGNGVSIMATVGHGVVEVVGSIILGVLLGLPMAWLTGRIRPGEPMLLESAGFVFLAAGAAGALNVSYLLTCMALGVTVANVARHHMRPFRSIEGISDPFLALFFFLAGFSLDWSLLPSLGLLGGVYVLARTAGRLLGGYTGGVLAGSGREIRYRNGACLLPQAGVAMGLALVATARMPELTFLLPLVVGSTVVFEVLGPPVAMYQLRRAGEAGKGYQEELDRD</sequence>
<organism evidence="9 10">
    <name type="scientific">Marinobacter guineae</name>
    <dbReference type="NCBI Taxonomy" id="432303"/>
    <lineage>
        <taxon>Bacteria</taxon>
        <taxon>Pseudomonadati</taxon>
        <taxon>Pseudomonadota</taxon>
        <taxon>Gammaproteobacteria</taxon>
        <taxon>Pseudomonadales</taxon>
        <taxon>Marinobacteraceae</taxon>
        <taxon>Marinobacter</taxon>
    </lineage>
</organism>
<feature type="transmembrane region" description="Helical" evidence="7">
    <location>
        <begin position="225"/>
        <end position="253"/>
    </location>
</feature>